<keyword evidence="5" id="KW-0028">Amino-acid biosynthesis</keyword>
<feature type="domain" description="Prephenate/arogenate dehydrogenase" evidence="10">
    <location>
        <begin position="4"/>
        <end position="293"/>
    </location>
</feature>
<dbReference type="FunFam" id="1.10.3660.10:FF:000003">
    <property type="entry name" value="Prephenate dehydrogenase"/>
    <property type="match status" value="1"/>
</dbReference>
<dbReference type="SUPFAM" id="SSF51735">
    <property type="entry name" value="NAD(P)-binding Rossmann-fold domains"/>
    <property type="match status" value="1"/>
</dbReference>
<keyword evidence="8" id="KW-0057">Aromatic amino acid biosynthesis</keyword>
<evidence type="ECO:0000256" key="8">
    <source>
        <dbReference type="ARBA" id="ARBA00023141"/>
    </source>
</evidence>
<comment type="similarity">
    <text evidence="2">Belongs to the prephenate/arogenate dehydrogenase family.</text>
</comment>
<keyword evidence="6" id="KW-0560">Oxidoreductase</keyword>
<evidence type="ECO:0000313" key="11">
    <source>
        <dbReference type="EMBL" id="QQG35618.1"/>
    </source>
</evidence>
<dbReference type="InterPro" id="IPR046825">
    <property type="entry name" value="PDH_C"/>
</dbReference>
<evidence type="ECO:0000256" key="4">
    <source>
        <dbReference type="ARBA" id="ARBA00022498"/>
    </source>
</evidence>
<dbReference type="Gene3D" id="1.10.3660.10">
    <property type="entry name" value="6-phosphogluconate dehydrogenase C-terminal like domain"/>
    <property type="match status" value="1"/>
</dbReference>
<dbReference type="FunFam" id="3.40.50.720:FF:000208">
    <property type="entry name" value="Prephenate dehydrogenase"/>
    <property type="match status" value="1"/>
</dbReference>
<dbReference type="EMBL" id="CP066681">
    <property type="protein sequence ID" value="QQG35618.1"/>
    <property type="molecule type" value="Genomic_DNA"/>
</dbReference>
<evidence type="ECO:0000259" key="10">
    <source>
        <dbReference type="PROSITE" id="PS51176"/>
    </source>
</evidence>
<dbReference type="InterPro" id="IPR036291">
    <property type="entry name" value="NAD(P)-bd_dom_sf"/>
</dbReference>
<dbReference type="PROSITE" id="PS51176">
    <property type="entry name" value="PDH_ADH"/>
    <property type="match status" value="1"/>
</dbReference>
<dbReference type="EC" id="1.3.1.12" evidence="3"/>
<dbReference type="SUPFAM" id="SSF48179">
    <property type="entry name" value="6-phosphogluconate dehydrogenase C-terminal domain-like"/>
    <property type="match status" value="1"/>
</dbReference>
<keyword evidence="7" id="KW-0520">NAD</keyword>
<name>A0A7T5R142_9BACT</name>
<dbReference type="NCBIfam" id="NF005694">
    <property type="entry name" value="PRK07502.1"/>
    <property type="match status" value="1"/>
</dbReference>
<dbReference type="PANTHER" id="PTHR21363">
    <property type="entry name" value="PREPHENATE DEHYDROGENASE"/>
    <property type="match status" value="1"/>
</dbReference>
<dbReference type="GO" id="GO:0006571">
    <property type="term" value="P:tyrosine biosynthetic process"/>
    <property type="evidence" value="ECO:0007669"/>
    <property type="project" value="UniProtKB-KW"/>
</dbReference>
<dbReference type="PANTHER" id="PTHR21363:SF0">
    <property type="entry name" value="PREPHENATE DEHYDROGENASE [NADP(+)]"/>
    <property type="match status" value="1"/>
</dbReference>
<dbReference type="Gene3D" id="3.40.50.720">
    <property type="entry name" value="NAD(P)-binding Rossmann-like Domain"/>
    <property type="match status" value="1"/>
</dbReference>
<dbReference type="InterPro" id="IPR008927">
    <property type="entry name" value="6-PGluconate_DH-like_C_sf"/>
</dbReference>
<evidence type="ECO:0000256" key="2">
    <source>
        <dbReference type="ARBA" id="ARBA00007964"/>
    </source>
</evidence>
<comment type="catalytic activity">
    <reaction evidence="9">
        <text>prephenate + NAD(+) = 3-(4-hydroxyphenyl)pyruvate + CO2 + NADH</text>
        <dbReference type="Rhea" id="RHEA:13869"/>
        <dbReference type="ChEBI" id="CHEBI:16526"/>
        <dbReference type="ChEBI" id="CHEBI:29934"/>
        <dbReference type="ChEBI" id="CHEBI:36242"/>
        <dbReference type="ChEBI" id="CHEBI:57540"/>
        <dbReference type="ChEBI" id="CHEBI:57945"/>
        <dbReference type="EC" id="1.3.1.12"/>
    </reaction>
</comment>
<evidence type="ECO:0000313" key="12">
    <source>
        <dbReference type="Proteomes" id="UP000595362"/>
    </source>
</evidence>
<dbReference type="GO" id="GO:0070403">
    <property type="term" value="F:NAD+ binding"/>
    <property type="evidence" value="ECO:0007669"/>
    <property type="project" value="InterPro"/>
</dbReference>
<comment type="pathway">
    <text evidence="1">Amino-acid biosynthesis; L-tyrosine biosynthesis; (4-hydroxyphenyl)pyruvate from prephenate (NAD(+) route): step 1/1.</text>
</comment>
<protein>
    <recommendedName>
        <fullName evidence="3">prephenate dehydrogenase</fullName>
        <ecNumber evidence="3">1.3.1.12</ecNumber>
    </recommendedName>
</protein>
<evidence type="ECO:0000256" key="9">
    <source>
        <dbReference type="ARBA" id="ARBA00049260"/>
    </source>
</evidence>
<evidence type="ECO:0000256" key="1">
    <source>
        <dbReference type="ARBA" id="ARBA00005067"/>
    </source>
</evidence>
<dbReference type="Pfam" id="PF20463">
    <property type="entry name" value="PDH_C"/>
    <property type="match status" value="1"/>
</dbReference>
<sequence>MNFNQVTIIGFGLIGSSIARVLRRDCPAVRIVCGDSSLDVCKKALELGIANSASTDLAEAVQGSDLVVLAVPVGACGGVAEAMAPGLKQGAVVTDVGSVKQAVIASVKRHLPDYVDFVPAHPIAGTEHSGPEAGFAELFQGRWAIITPLPETPLNAIETVTALWESAGSNVEFMEPRRHDLVLAITSHLPHLIAYTIVGTASDLEDHLKADVIKFSASGFRDFTRIAASDPVMWRDIFINNQEAVLEIVQRFTEDLTGLQRAIRWGDGRVLQDMFARTRAIRRQIIDAKQADYRYPNQLSALVPQPEALRKASGS</sequence>
<dbReference type="InterPro" id="IPR003099">
    <property type="entry name" value="Prephen_DH"/>
</dbReference>
<evidence type="ECO:0000256" key="7">
    <source>
        <dbReference type="ARBA" id="ARBA00023027"/>
    </source>
</evidence>
<dbReference type="Proteomes" id="UP000595362">
    <property type="component" value="Chromosome"/>
</dbReference>
<accession>A0A7T5R142</accession>
<dbReference type="InterPro" id="IPR046826">
    <property type="entry name" value="PDH_N"/>
</dbReference>
<reference evidence="11 12" key="1">
    <citation type="submission" date="2020-07" db="EMBL/GenBank/DDBJ databases">
        <title>Huge and variable diversity of episymbiotic CPR bacteria and DPANN archaea in groundwater ecosystems.</title>
        <authorList>
            <person name="He C.Y."/>
            <person name="Keren R."/>
            <person name="Whittaker M."/>
            <person name="Farag I.F."/>
            <person name="Doudna J."/>
            <person name="Cate J.H.D."/>
            <person name="Banfield J.F."/>
        </authorList>
    </citation>
    <scope>NUCLEOTIDE SEQUENCE [LARGE SCALE GENOMIC DNA]</scope>
    <source>
        <strain evidence="11">NC_groundwater_70_Ag_B-0.1um_54_66</strain>
    </source>
</reference>
<evidence type="ECO:0000256" key="3">
    <source>
        <dbReference type="ARBA" id="ARBA00012068"/>
    </source>
</evidence>
<dbReference type="Pfam" id="PF02153">
    <property type="entry name" value="PDH_N"/>
    <property type="match status" value="1"/>
</dbReference>
<gene>
    <name evidence="11" type="ORF">HYS17_08820</name>
</gene>
<evidence type="ECO:0000256" key="6">
    <source>
        <dbReference type="ARBA" id="ARBA00023002"/>
    </source>
</evidence>
<dbReference type="GO" id="GO:0008977">
    <property type="term" value="F:prephenate dehydrogenase (NAD+) activity"/>
    <property type="evidence" value="ECO:0007669"/>
    <property type="project" value="UniProtKB-EC"/>
</dbReference>
<dbReference type="GO" id="GO:0004665">
    <property type="term" value="F:prephenate dehydrogenase (NADP+) activity"/>
    <property type="evidence" value="ECO:0007669"/>
    <property type="project" value="InterPro"/>
</dbReference>
<dbReference type="AlphaFoldDB" id="A0A7T5R142"/>
<evidence type="ECO:0000256" key="5">
    <source>
        <dbReference type="ARBA" id="ARBA00022605"/>
    </source>
</evidence>
<dbReference type="InterPro" id="IPR050812">
    <property type="entry name" value="Preph/Arog_dehydrog"/>
</dbReference>
<proteinExistence type="inferred from homology"/>
<keyword evidence="4" id="KW-0827">Tyrosine biosynthesis</keyword>
<organism evidence="11 12">
    <name type="scientific">Micavibrio aeruginosavorus</name>
    <dbReference type="NCBI Taxonomy" id="349221"/>
    <lineage>
        <taxon>Bacteria</taxon>
        <taxon>Pseudomonadati</taxon>
        <taxon>Bdellovibrionota</taxon>
        <taxon>Bdellovibrionia</taxon>
        <taxon>Bdellovibrionales</taxon>
        <taxon>Pseudobdellovibrionaceae</taxon>
        <taxon>Micavibrio</taxon>
    </lineage>
</organism>